<name>A0ABV6XZ68_9ACTN</name>
<dbReference type="GO" id="GO:0016301">
    <property type="term" value="F:kinase activity"/>
    <property type="evidence" value="ECO:0007669"/>
    <property type="project" value="UniProtKB-KW"/>
</dbReference>
<gene>
    <name evidence="6" type="ORF">ABUW04_35490</name>
</gene>
<dbReference type="InterPro" id="IPR011611">
    <property type="entry name" value="PfkB_dom"/>
</dbReference>
<dbReference type="EMBL" id="JBEUKS010000018">
    <property type="protein sequence ID" value="MFC1443554.1"/>
    <property type="molecule type" value="Genomic_DNA"/>
</dbReference>
<dbReference type="SUPFAM" id="SSF53613">
    <property type="entry name" value="Ribokinase-like"/>
    <property type="match status" value="1"/>
</dbReference>
<dbReference type="InterPro" id="IPR052700">
    <property type="entry name" value="Carb_kinase_PfkB-like"/>
</dbReference>
<evidence type="ECO:0000256" key="1">
    <source>
        <dbReference type="ARBA" id="ARBA00010688"/>
    </source>
</evidence>
<dbReference type="InterPro" id="IPR002173">
    <property type="entry name" value="Carboh/pur_kinase_PfkB_CS"/>
</dbReference>
<dbReference type="RefSeq" id="WP_380568508.1">
    <property type="nucleotide sequence ID" value="NZ_JBEUKS010000018.1"/>
</dbReference>
<dbReference type="InterPro" id="IPR029056">
    <property type="entry name" value="Ribokinase-like"/>
</dbReference>
<sequence length="312" mass="30944">MTTGQAANAQLTPAQALLVVGDLVTDVVALHAKPLSPDTDTSARIAVRPGGSAANTAAWAAHAGVPARLLSRVGADSADWHREALARGGVETCLRVDRDRPTAVVIDLVDGAGERTFVTDRGASGALGPSDWQDALLDGVGRLHLSGYLLFGAEGRALAAVAVAAARARGIGVSVDPASSGFLREFGADRFLALLGGVDLLLPNLDEARALTGQSDPSIAARVLSARCHCLVALKLGSAGALLAEHGALLGRVPAPGAVPLDSTGAGDAFAGGLLAALLDGADPAAAAAAGCRLGATAVLAVGGRPAAVPAR</sequence>
<evidence type="ECO:0000313" key="7">
    <source>
        <dbReference type="Proteomes" id="UP001592581"/>
    </source>
</evidence>
<organism evidence="6 7">
    <name type="scientific">Streptacidiphilus jeojiensis</name>
    <dbReference type="NCBI Taxonomy" id="3229225"/>
    <lineage>
        <taxon>Bacteria</taxon>
        <taxon>Bacillati</taxon>
        <taxon>Actinomycetota</taxon>
        <taxon>Actinomycetes</taxon>
        <taxon>Kitasatosporales</taxon>
        <taxon>Streptomycetaceae</taxon>
        <taxon>Streptacidiphilus</taxon>
    </lineage>
</organism>
<accession>A0ABV6XZ68</accession>
<evidence type="ECO:0000256" key="4">
    <source>
        <dbReference type="RuleBase" id="RU003704"/>
    </source>
</evidence>
<dbReference type="Proteomes" id="UP001592581">
    <property type="component" value="Unassembled WGS sequence"/>
</dbReference>
<dbReference type="PANTHER" id="PTHR43320:SF3">
    <property type="entry name" value="CARBOHYDRATE KINASE PFKB DOMAIN-CONTAINING PROTEIN"/>
    <property type="match status" value="1"/>
</dbReference>
<feature type="domain" description="Carbohydrate kinase PfkB" evidence="5">
    <location>
        <begin position="17"/>
        <end position="306"/>
    </location>
</feature>
<dbReference type="PANTHER" id="PTHR43320">
    <property type="entry name" value="SUGAR KINASE"/>
    <property type="match status" value="1"/>
</dbReference>
<dbReference type="PROSITE" id="PS00584">
    <property type="entry name" value="PFKB_KINASES_2"/>
    <property type="match status" value="1"/>
</dbReference>
<dbReference type="InterPro" id="IPR002139">
    <property type="entry name" value="Ribo/fructo_kinase"/>
</dbReference>
<evidence type="ECO:0000256" key="2">
    <source>
        <dbReference type="ARBA" id="ARBA00022679"/>
    </source>
</evidence>
<reference evidence="6 7" key="1">
    <citation type="submission" date="2024-06" db="EMBL/GenBank/DDBJ databases">
        <authorList>
            <person name="Lee S.D."/>
        </authorList>
    </citation>
    <scope>NUCLEOTIDE SEQUENCE [LARGE SCALE GENOMIC DNA]</scope>
    <source>
        <strain evidence="6 7">N1-10</strain>
    </source>
</reference>
<dbReference type="Gene3D" id="3.40.1190.20">
    <property type="match status" value="1"/>
</dbReference>
<comment type="caution">
    <text evidence="6">The sequence shown here is derived from an EMBL/GenBank/DDBJ whole genome shotgun (WGS) entry which is preliminary data.</text>
</comment>
<dbReference type="PRINTS" id="PR00990">
    <property type="entry name" value="RIBOKINASE"/>
</dbReference>
<protein>
    <submittedName>
        <fullName evidence="6">PfkB family carbohydrate kinase</fullName>
    </submittedName>
</protein>
<keyword evidence="2 4" id="KW-0808">Transferase</keyword>
<evidence type="ECO:0000313" key="6">
    <source>
        <dbReference type="EMBL" id="MFC1443554.1"/>
    </source>
</evidence>
<proteinExistence type="inferred from homology"/>
<keyword evidence="3 4" id="KW-0418">Kinase</keyword>
<dbReference type="Pfam" id="PF00294">
    <property type="entry name" value="PfkB"/>
    <property type="match status" value="1"/>
</dbReference>
<evidence type="ECO:0000256" key="3">
    <source>
        <dbReference type="ARBA" id="ARBA00022777"/>
    </source>
</evidence>
<evidence type="ECO:0000259" key="5">
    <source>
        <dbReference type="Pfam" id="PF00294"/>
    </source>
</evidence>
<comment type="similarity">
    <text evidence="1 4">Belongs to the carbohydrate kinase PfkB family.</text>
</comment>
<keyword evidence="7" id="KW-1185">Reference proteome</keyword>